<proteinExistence type="predicted"/>
<evidence type="ECO:0000313" key="2">
    <source>
        <dbReference type="EMBL" id="KAG6369251.1"/>
    </source>
</evidence>
<evidence type="ECO:0000313" key="3">
    <source>
        <dbReference type="EMBL" id="KAG6370679.1"/>
    </source>
</evidence>
<keyword evidence="4" id="KW-1185">Reference proteome</keyword>
<feature type="region of interest" description="Disordered" evidence="1">
    <location>
        <begin position="380"/>
        <end position="402"/>
    </location>
</feature>
<organism evidence="2 4">
    <name type="scientific">Boletus reticuloceps</name>
    <dbReference type="NCBI Taxonomy" id="495285"/>
    <lineage>
        <taxon>Eukaryota</taxon>
        <taxon>Fungi</taxon>
        <taxon>Dikarya</taxon>
        <taxon>Basidiomycota</taxon>
        <taxon>Agaricomycotina</taxon>
        <taxon>Agaricomycetes</taxon>
        <taxon>Agaricomycetidae</taxon>
        <taxon>Boletales</taxon>
        <taxon>Boletineae</taxon>
        <taxon>Boletaceae</taxon>
        <taxon>Boletoideae</taxon>
        <taxon>Boletus</taxon>
    </lineage>
</organism>
<sequence>MSPEERLRLTEELVAMTIVKLVPNGSAAQWKLAVQVIDSAMDDVRAAIGEAAQIPLLLIAMDNYRDKGNDGGPAWDRIISCCYTDIADHPWSSRCSGMKGGHGEWAVATAKGSDMPGVKMELAEKEPEEEGDNDSDDKRAEDEQERATSMPLPPCSACLLKGITCVASGSGACKECRAKKKRCDRVKEKRGRSGSPPTSIPPAKRTRSRSRGRASRPCPPSSAAKSNSPTPSPCSSSLTKPQQQQTVELSGDLHKGAKRPKRAVSSVHAAATASPSTSSSHLPSLNLRRRRAPSPNRGPVAPSRAITTPSQTGLKPGPAYSLQNAPLVTRGEFEHFIGEHRALIARVEELEQEKQHRAMMENIERMNFMLRVMEAIKGPHVGGSSEGAVPQIDVSLPGSTAI</sequence>
<evidence type="ECO:0000256" key="1">
    <source>
        <dbReference type="SAM" id="MobiDB-lite"/>
    </source>
</evidence>
<feature type="compositionally biased region" description="Low complexity" evidence="1">
    <location>
        <begin position="263"/>
        <end position="285"/>
    </location>
</feature>
<feature type="compositionally biased region" description="Low complexity" evidence="1">
    <location>
        <begin position="221"/>
        <end position="237"/>
    </location>
</feature>
<feature type="compositionally biased region" description="Acidic residues" evidence="1">
    <location>
        <begin position="126"/>
        <end position="135"/>
    </location>
</feature>
<evidence type="ECO:0000313" key="4">
    <source>
        <dbReference type="Proteomes" id="UP000683000"/>
    </source>
</evidence>
<feature type="region of interest" description="Disordered" evidence="1">
    <location>
        <begin position="122"/>
        <end position="151"/>
    </location>
</feature>
<dbReference type="AlphaFoldDB" id="A0A8I2YCC9"/>
<comment type="caution">
    <text evidence="2">The sequence shown here is derived from an EMBL/GenBank/DDBJ whole genome shotgun (WGS) entry which is preliminary data.</text>
</comment>
<dbReference type="EMBL" id="JAGFBS010000046">
    <property type="protein sequence ID" value="KAG6370679.1"/>
    <property type="molecule type" value="Genomic_DNA"/>
</dbReference>
<name>A0A8I2YCC9_9AGAM</name>
<protein>
    <submittedName>
        <fullName evidence="2">Uncharacterized protein</fullName>
    </submittedName>
</protein>
<dbReference type="Proteomes" id="UP000683000">
    <property type="component" value="Unassembled WGS sequence"/>
</dbReference>
<feature type="compositionally biased region" description="Basic residues" evidence="1">
    <location>
        <begin position="204"/>
        <end position="214"/>
    </location>
</feature>
<feature type="compositionally biased region" description="Polar residues" evidence="1">
    <location>
        <begin position="238"/>
        <end position="248"/>
    </location>
</feature>
<gene>
    <name evidence="3" type="ORF">JVT61DRAFT_11199</name>
    <name evidence="2" type="ORF">JVT61DRAFT_15557</name>
</gene>
<feature type="region of interest" description="Disordered" evidence="1">
    <location>
        <begin position="184"/>
        <end position="319"/>
    </location>
</feature>
<dbReference type="OrthoDB" id="2697889at2759"/>
<reference evidence="2" key="1">
    <citation type="submission" date="2021-03" db="EMBL/GenBank/DDBJ databases">
        <title>Evolutionary innovations through gain and loss of genes in the ectomycorrhizal Boletales.</title>
        <authorList>
            <person name="Wu G."/>
            <person name="Miyauchi S."/>
            <person name="Morin E."/>
            <person name="Yang Z.-L."/>
            <person name="Xu J."/>
            <person name="Martin F.M."/>
        </authorList>
    </citation>
    <scope>NUCLEOTIDE SEQUENCE</scope>
    <source>
        <strain evidence="2">BR01</strain>
    </source>
</reference>
<dbReference type="EMBL" id="JAGFBS010000095">
    <property type="protein sequence ID" value="KAG6369251.1"/>
    <property type="molecule type" value="Genomic_DNA"/>
</dbReference>
<accession>A0A8I2YCC9</accession>